<comment type="subcellular location">
    <subcellularLocation>
        <location evidence="2">Chromosome</location>
    </subcellularLocation>
    <subcellularLocation>
        <location evidence="1">Nucleus</location>
    </subcellularLocation>
</comment>
<evidence type="ECO:0000313" key="6">
    <source>
        <dbReference type="EMBL" id="VBB33071.1"/>
    </source>
</evidence>
<organism evidence="6 7">
    <name type="scientific">Acanthocheilonema viteae</name>
    <name type="common">Filarial nematode worm</name>
    <name type="synonym">Dipetalonema viteae</name>
    <dbReference type="NCBI Taxonomy" id="6277"/>
    <lineage>
        <taxon>Eukaryota</taxon>
        <taxon>Metazoa</taxon>
        <taxon>Ecdysozoa</taxon>
        <taxon>Nematoda</taxon>
        <taxon>Chromadorea</taxon>
        <taxon>Rhabditida</taxon>
        <taxon>Spirurina</taxon>
        <taxon>Spiruromorpha</taxon>
        <taxon>Filarioidea</taxon>
        <taxon>Onchocercidae</taxon>
        <taxon>Acanthocheilonema</taxon>
    </lineage>
</organism>
<evidence type="ECO:0000313" key="7">
    <source>
        <dbReference type="Proteomes" id="UP000276991"/>
    </source>
</evidence>
<dbReference type="EMBL" id="UPTC01002123">
    <property type="protein sequence ID" value="VBB33071.1"/>
    <property type="molecule type" value="Genomic_DNA"/>
</dbReference>
<evidence type="ECO:0000256" key="1">
    <source>
        <dbReference type="ARBA" id="ARBA00004123"/>
    </source>
</evidence>
<evidence type="ECO:0000256" key="4">
    <source>
        <dbReference type="ARBA" id="ARBA00022454"/>
    </source>
</evidence>
<dbReference type="Proteomes" id="UP000276991">
    <property type="component" value="Unassembled WGS sequence"/>
</dbReference>
<sequence length="349" mass="40672">MDKKRKQPCDDTTKSMNASTSFVIKSSFHSVRPVGVKPKRVRFESDVLKSDLETKYLCFFPEEFFTFWKHVEMLAGKDGDPCGKFLYPEAPLESYSVYEDLKSLRLCGVFDYLGGHFKDENVDKYLLHDRFPTDLPEMQILAVYNNGRFVYWRDEPNTEKPLIVHVNNAEHYPKCRIIGAVDPFYIVAFLVGRTLPIKYRELFTKNWIEHYKTFIADVRMIADSRKKEFIAVPFHGIGLYIEIVNNVGYRPLNIKKAKLKELIDLAATASDEAIKRKKLERIMTIVSSVQFANDEKDFGMGLEFGHNIFWSNYVFFDKMALKILTTAYKLMNREAFAHILEVHVPSRRI</sequence>
<proteinExistence type="inferred from homology"/>
<dbReference type="PANTHER" id="PTHR13386">
    <property type="entry name" value="HISTONE PARYLATION FACTOR 1"/>
    <property type="match status" value="1"/>
</dbReference>
<evidence type="ECO:0000256" key="2">
    <source>
        <dbReference type="ARBA" id="ARBA00004286"/>
    </source>
</evidence>
<evidence type="ECO:0000256" key="3">
    <source>
        <dbReference type="ARBA" id="ARBA00010803"/>
    </source>
</evidence>
<dbReference type="PANTHER" id="PTHR13386:SF1">
    <property type="entry name" value="HISTONE PARYLATION FACTOR 1"/>
    <property type="match status" value="1"/>
</dbReference>
<dbReference type="STRING" id="6277.A0A498SSJ4"/>
<evidence type="ECO:0000256" key="5">
    <source>
        <dbReference type="ARBA" id="ARBA00023242"/>
    </source>
</evidence>
<dbReference type="GO" id="GO:0005634">
    <property type="term" value="C:nucleus"/>
    <property type="evidence" value="ECO:0007669"/>
    <property type="project" value="UniProtKB-SubCell"/>
</dbReference>
<protein>
    <submittedName>
        <fullName evidence="6">Uncharacterized protein</fullName>
    </submittedName>
</protein>
<keyword evidence="7" id="KW-1185">Reference proteome</keyword>
<reference evidence="6 7" key="1">
    <citation type="submission" date="2018-08" db="EMBL/GenBank/DDBJ databases">
        <authorList>
            <person name="Laetsch R D."/>
            <person name="Stevens L."/>
            <person name="Kumar S."/>
            <person name="Blaxter L. M."/>
        </authorList>
    </citation>
    <scope>NUCLEOTIDE SEQUENCE [LARGE SCALE GENOMIC DNA]</scope>
</reference>
<dbReference type="Pfam" id="PF10228">
    <property type="entry name" value="HPF1"/>
    <property type="match status" value="1"/>
</dbReference>
<dbReference type="GO" id="GO:0006974">
    <property type="term" value="P:DNA damage response"/>
    <property type="evidence" value="ECO:0007669"/>
    <property type="project" value="InterPro"/>
</dbReference>
<dbReference type="GO" id="GO:0072572">
    <property type="term" value="F:poly-ADP-D-ribose binding"/>
    <property type="evidence" value="ECO:0007669"/>
    <property type="project" value="TreeGrafter"/>
</dbReference>
<dbReference type="GO" id="GO:0005694">
    <property type="term" value="C:chromosome"/>
    <property type="evidence" value="ECO:0007669"/>
    <property type="project" value="UniProtKB-SubCell"/>
</dbReference>
<dbReference type="AlphaFoldDB" id="A0A498SSJ4"/>
<comment type="similarity">
    <text evidence="3">Belongs to the HPF1 family.</text>
</comment>
<accession>A0A498SSJ4</accession>
<dbReference type="OrthoDB" id="416496at2759"/>
<gene>
    <name evidence="6" type="ORF">NAV_LOCUS7862</name>
</gene>
<dbReference type="GO" id="GO:0042393">
    <property type="term" value="F:histone binding"/>
    <property type="evidence" value="ECO:0007669"/>
    <property type="project" value="InterPro"/>
</dbReference>
<keyword evidence="5" id="KW-0539">Nucleus</keyword>
<keyword evidence="4" id="KW-0158">Chromosome</keyword>
<dbReference type="InterPro" id="IPR019361">
    <property type="entry name" value="HPF1"/>
</dbReference>
<name>A0A498SSJ4_ACAVI</name>